<gene>
    <name evidence="5" type="ORF">SAMN06295955_108134</name>
</gene>
<keyword evidence="1" id="KW-0805">Transcription regulation</keyword>
<dbReference type="PROSITE" id="PS50949">
    <property type="entry name" value="HTH_GNTR"/>
    <property type="match status" value="1"/>
</dbReference>
<proteinExistence type="predicted"/>
<dbReference type="GO" id="GO:0003700">
    <property type="term" value="F:DNA-binding transcription factor activity"/>
    <property type="evidence" value="ECO:0007669"/>
    <property type="project" value="InterPro"/>
</dbReference>
<dbReference type="InterPro" id="IPR036388">
    <property type="entry name" value="WH-like_DNA-bd_sf"/>
</dbReference>
<dbReference type="GO" id="GO:0003677">
    <property type="term" value="F:DNA binding"/>
    <property type="evidence" value="ECO:0007669"/>
    <property type="project" value="UniProtKB-KW"/>
</dbReference>
<keyword evidence="2 5" id="KW-0238">DNA-binding</keyword>
<evidence type="ECO:0000313" key="5">
    <source>
        <dbReference type="EMBL" id="SNS96466.1"/>
    </source>
</evidence>
<reference evidence="5 6" key="1">
    <citation type="submission" date="2017-06" db="EMBL/GenBank/DDBJ databases">
        <authorList>
            <person name="Kim H.J."/>
            <person name="Triplett B.A."/>
        </authorList>
    </citation>
    <scope>NUCLEOTIDE SEQUENCE [LARGE SCALE GENOMIC DNA]</scope>
    <source>
        <strain evidence="5 6">DS15</strain>
    </source>
</reference>
<feature type="domain" description="HTH gntR-type" evidence="4">
    <location>
        <begin position="4"/>
        <end position="71"/>
    </location>
</feature>
<dbReference type="SUPFAM" id="SSF46785">
    <property type="entry name" value="Winged helix' DNA-binding domain"/>
    <property type="match status" value="1"/>
</dbReference>
<dbReference type="PANTHER" id="PTHR43537">
    <property type="entry name" value="TRANSCRIPTIONAL REGULATOR, GNTR FAMILY"/>
    <property type="match status" value="1"/>
</dbReference>
<evidence type="ECO:0000313" key="6">
    <source>
        <dbReference type="Proteomes" id="UP000198339"/>
    </source>
</evidence>
<organism evidence="5 6">
    <name type="scientific">Sphingopyxis indica</name>
    <dbReference type="NCBI Taxonomy" id="436663"/>
    <lineage>
        <taxon>Bacteria</taxon>
        <taxon>Pseudomonadati</taxon>
        <taxon>Pseudomonadota</taxon>
        <taxon>Alphaproteobacteria</taxon>
        <taxon>Sphingomonadales</taxon>
        <taxon>Sphingomonadaceae</taxon>
        <taxon>Sphingopyxis</taxon>
    </lineage>
</organism>
<dbReference type="SMART" id="SM00345">
    <property type="entry name" value="HTH_GNTR"/>
    <property type="match status" value="1"/>
</dbReference>
<keyword evidence="6" id="KW-1185">Reference proteome</keyword>
<dbReference type="EMBL" id="FZPA01000008">
    <property type="protein sequence ID" value="SNS96466.1"/>
    <property type="molecule type" value="Genomic_DNA"/>
</dbReference>
<evidence type="ECO:0000256" key="2">
    <source>
        <dbReference type="ARBA" id="ARBA00023125"/>
    </source>
</evidence>
<evidence type="ECO:0000256" key="1">
    <source>
        <dbReference type="ARBA" id="ARBA00023015"/>
    </source>
</evidence>
<dbReference type="Proteomes" id="UP000198339">
    <property type="component" value="Unassembled WGS sequence"/>
</dbReference>
<dbReference type="Gene3D" id="1.10.10.10">
    <property type="entry name" value="Winged helix-like DNA-binding domain superfamily/Winged helix DNA-binding domain"/>
    <property type="match status" value="1"/>
</dbReference>
<keyword evidence="3" id="KW-0804">Transcription</keyword>
<accession>A0A239IRQ3</accession>
<evidence type="ECO:0000259" key="4">
    <source>
        <dbReference type="PROSITE" id="PS50949"/>
    </source>
</evidence>
<dbReference type="OrthoDB" id="8479543at2"/>
<evidence type="ECO:0000256" key="3">
    <source>
        <dbReference type="ARBA" id="ARBA00023163"/>
    </source>
</evidence>
<dbReference type="RefSeq" id="WP_089216242.1">
    <property type="nucleotide sequence ID" value="NZ_FZPA01000008.1"/>
</dbReference>
<sequence length="204" mass="22194">MSPAYVLEPTYDTLRRRLFAGVWPSGQRLEAARLATELGVSMTPVRDSLNRLAGERLVHSSPGEGFQVPLLSETELRALIDWHRALVGIALGRRRTITISRDLPQGHDGIGERTAILFTVIAGAAGSLELHWALGNAAARLGCYRRHEENVLDGAHAELAALEALVREGKRAGLARAIDRYHDRRHAVAGDLVHAARYAGSSDA</sequence>
<dbReference type="Pfam" id="PF00392">
    <property type="entry name" value="GntR"/>
    <property type="match status" value="1"/>
</dbReference>
<dbReference type="InterPro" id="IPR036390">
    <property type="entry name" value="WH_DNA-bd_sf"/>
</dbReference>
<dbReference type="InterPro" id="IPR000524">
    <property type="entry name" value="Tscrpt_reg_HTH_GntR"/>
</dbReference>
<dbReference type="PANTHER" id="PTHR43537:SF5">
    <property type="entry name" value="UXU OPERON TRANSCRIPTIONAL REGULATOR"/>
    <property type="match status" value="1"/>
</dbReference>
<dbReference type="AlphaFoldDB" id="A0A239IRQ3"/>
<name>A0A239IRQ3_9SPHN</name>
<protein>
    <submittedName>
        <fullName evidence="5">DNA-binding transcriptional regulator, GntR family</fullName>
    </submittedName>
</protein>